<proteinExistence type="predicted"/>
<evidence type="ECO:0000256" key="1">
    <source>
        <dbReference type="SAM" id="MobiDB-lite"/>
    </source>
</evidence>
<sequence>MRRIAAVLQQTRNAGLEYKSYFRCYAGQTQLPNRSRKLQSQQRQGKNAEREQKNSILRTSKNHRENQQNQRLARSR</sequence>
<comment type="caution">
    <text evidence="2">The sequence shown here is derived from an EMBL/GenBank/DDBJ whole genome shotgun (WGS) entry which is preliminary data.</text>
</comment>
<evidence type="ECO:0000313" key="2">
    <source>
        <dbReference type="EMBL" id="KAK3778058.1"/>
    </source>
</evidence>
<dbReference type="EMBL" id="JAWDGP010003022">
    <property type="protein sequence ID" value="KAK3778058.1"/>
    <property type="molecule type" value="Genomic_DNA"/>
</dbReference>
<name>A0AAE0ZYK1_9GAST</name>
<feature type="compositionally biased region" description="Polar residues" evidence="1">
    <location>
        <begin position="67"/>
        <end position="76"/>
    </location>
</feature>
<dbReference type="AlphaFoldDB" id="A0AAE0ZYK1"/>
<feature type="compositionally biased region" description="Polar residues" evidence="1">
    <location>
        <begin position="32"/>
        <end position="45"/>
    </location>
</feature>
<accession>A0AAE0ZYK1</accession>
<reference evidence="2" key="1">
    <citation type="journal article" date="2023" name="G3 (Bethesda)">
        <title>A reference genome for the long-term kleptoplast-retaining sea slug Elysia crispata morphotype clarki.</title>
        <authorList>
            <person name="Eastman K.E."/>
            <person name="Pendleton A.L."/>
            <person name="Shaikh M.A."/>
            <person name="Suttiyut T."/>
            <person name="Ogas R."/>
            <person name="Tomko P."/>
            <person name="Gavelis G."/>
            <person name="Widhalm J.R."/>
            <person name="Wisecaver J.H."/>
        </authorList>
    </citation>
    <scope>NUCLEOTIDE SEQUENCE</scope>
    <source>
        <strain evidence="2">ECLA1</strain>
    </source>
</reference>
<gene>
    <name evidence="2" type="ORF">RRG08_044675</name>
</gene>
<dbReference type="Proteomes" id="UP001283361">
    <property type="component" value="Unassembled WGS sequence"/>
</dbReference>
<organism evidence="2 3">
    <name type="scientific">Elysia crispata</name>
    <name type="common">lettuce slug</name>
    <dbReference type="NCBI Taxonomy" id="231223"/>
    <lineage>
        <taxon>Eukaryota</taxon>
        <taxon>Metazoa</taxon>
        <taxon>Spiralia</taxon>
        <taxon>Lophotrochozoa</taxon>
        <taxon>Mollusca</taxon>
        <taxon>Gastropoda</taxon>
        <taxon>Heterobranchia</taxon>
        <taxon>Euthyneura</taxon>
        <taxon>Panpulmonata</taxon>
        <taxon>Sacoglossa</taxon>
        <taxon>Placobranchoidea</taxon>
        <taxon>Plakobranchidae</taxon>
        <taxon>Elysia</taxon>
    </lineage>
</organism>
<evidence type="ECO:0000313" key="3">
    <source>
        <dbReference type="Proteomes" id="UP001283361"/>
    </source>
</evidence>
<protein>
    <submittedName>
        <fullName evidence="2">Uncharacterized protein</fullName>
    </submittedName>
</protein>
<keyword evidence="3" id="KW-1185">Reference proteome</keyword>
<feature type="region of interest" description="Disordered" evidence="1">
    <location>
        <begin position="32"/>
        <end position="76"/>
    </location>
</feature>